<dbReference type="EMBL" id="CP011125">
    <property type="protein sequence ID" value="AKF10370.1"/>
    <property type="molecule type" value="Genomic_DNA"/>
</dbReference>
<keyword evidence="1" id="KW-0812">Transmembrane</keyword>
<keyword evidence="1" id="KW-1133">Transmembrane helix</keyword>
<dbReference type="KEGG" id="samy:DB32_007519"/>
<evidence type="ECO:0000256" key="1">
    <source>
        <dbReference type="SAM" id="Phobius"/>
    </source>
</evidence>
<name>A0A0F6YMI0_9BACT</name>
<feature type="transmembrane region" description="Helical" evidence="1">
    <location>
        <begin position="228"/>
        <end position="246"/>
    </location>
</feature>
<keyword evidence="3" id="KW-1185">Reference proteome</keyword>
<reference evidence="2 3" key="1">
    <citation type="submission" date="2015-03" db="EMBL/GenBank/DDBJ databases">
        <title>Genome assembly of Sandaracinus amylolyticus DSM 53668.</title>
        <authorList>
            <person name="Sharma G."/>
            <person name="Subramanian S."/>
        </authorList>
    </citation>
    <scope>NUCLEOTIDE SEQUENCE [LARGE SCALE GENOMIC DNA]</scope>
    <source>
        <strain evidence="2 3">DSM 53668</strain>
    </source>
</reference>
<feature type="transmembrane region" description="Helical" evidence="1">
    <location>
        <begin position="314"/>
        <end position="335"/>
    </location>
</feature>
<accession>A0A0F6YMI0</accession>
<gene>
    <name evidence="2" type="ORF">DB32_007519</name>
</gene>
<proteinExistence type="predicted"/>
<feature type="transmembrane region" description="Helical" evidence="1">
    <location>
        <begin position="51"/>
        <end position="72"/>
    </location>
</feature>
<dbReference type="RefSeq" id="WP_053237341.1">
    <property type="nucleotide sequence ID" value="NZ_CP011125.1"/>
</dbReference>
<dbReference type="OrthoDB" id="7055466at2"/>
<feature type="transmembrane region" description="Helical" evidence="1">
    <location>
        <begin position="84"/>
        <end position="112"/>
    </location>
</feature>
<sequence>MKRKPWIVSAGYDVAFFLAPPVLALIVGIAISGTDLTRVALSIGPGDLTASGLFIGVVIHAHLVAVVFRSHANPTVFRRHPSRFLLVPAALWAALMWSEWIAVVATIVATFWDVYHSGAQTFGFARIYDRNAGAPPHEDRALDFWMNQLLYAGPILAGATLIDHVEVFGELEGFEDPLSLLLASVPAYAEGHRGALAWCVIAIGTAMVIAYVIASVRRLRRGVPISKVKIWLVASTGLCSIYTWGLNSWGEAFFVMNLFHAVQYLALVWWSERDRIAGLLRVPGARSIALVVFLGSTLAYGAMAELFQPDLHAWWAVTMVVSLMHFWYDGFVWSVRRDDV</sequence>
<evidence type="ECO:0000313" key="3">
    <source>
        <dbReference type="Proteomes" id="UP000034883"/>
    </source>
</evidence>
<keyword evidence="1" id="KW-0472">Membrane</keyword>
<feature type="transmembrane region" description="Helical" evidence="1">
    <location>
        <begin position="283"/>
        <end position="302"/>
    </location>
</feature>
<evidence type="ECO:0000313" key="2">
    <source>
        <dbReference type="EMBL" id="AKF10370.1"/>
    </source>
</evidence>
<organism evidence="2 3">
    <name type="scientific">Sandaracinus amylolyticus</name>
    <dbReference type="NCBI Taxonomy" id="927083"/>
    <lineage>
        <taxon>Bacteria</taxon>
        <taxon>Pseudomonadati</taxon>
        <taxon>Myxococcota</taxon>
        <taxon>Polyangia</taxon>
        <taxon>Polyangiales</taxon>
        <taxon>Sandaracinaceae</taxon>
        <taxon>Sandaracinus</taxon>
    </lineage>
</organism>
<dbReference type="AlphaFoldDB" id="A0A0F6YMI0"/>
<protein>
    <submittedName>
        <fullName evidence="2">Uncharacterized protein</fullName>
    </submittedName>
</protein>
<dbReference type="STRING" id="927083.DB32_007519"/>
<dbReference type="Proteomes" id="UP000034883">
    <property type="component" value="Chromosome"/>
</dbReference>
<feature type="transmembrane region" description="Helical" evidence="1">
    <location>
        <begin position="12"/>
        <end position="31"/>
    </location>
</feature>
<feature type="transmembrane region" description="Helical" evidence="1">
    <location>
        <begin position="252"/>
        <end position="271"/>
    </location>
</feature>
<feature type="transmembrane region" description="Helical" evidence="1">
    <location>
        <begin position="195"/>
        <end position="216"/>
    </location>
</feature>